<protein>
    <submittedName>
        <fullName evidence="1">Uncharacterized protein</fullName>
    </submittedName>
</protein>
<sequence length="127" mass="14426">MVKSSESTQYTSMVTGSFRCDQLDWRRTYGDHEDGRALATATLTTVQRAPIGHSRGWARLTIDHTNDRPGGTVTGICYDLVVRLNWRRRMVFSKAWNFSRFSDAPNSCLTWSRTMARICGNSIFLGN</sequence>
<accession>A0A5N6GQ11</accession>
<organism evidence="1">
    <name type="scientific">Aspergillus flavus</name>
    <dbReference type="NCBI Taxonomy" id="5059"/>
    <lineage>
        <taxon>Eukaryota</taxon>
        <taxon>Fungi</taxon>
        <taxon>Dikarya</taxon>
        <taxon>Ascomycota</taxon>
        <taxon>Pezizomycotina</taxon>
        <taxon>Eurotiomycetes</taxon>
        <taxon>Eurotiomycetidae</taxon>
        <taxon>Eurotiales</taxon>
        <taxon>Aspergillaceae</taxon>
        <taxon>Aspergillus</taxon>
        <taxon>Aspergillus subgen. Circumdati</taxon>
    </lineage>
</organism>
<gene>
    <name evidence="1" type="ORF">BDV35DRAFT_382761</name>
</gene>
<name>A0A5N6GQ11_ASPFL</name>
<dbReference type="VEuPathDB" id="FungiDB:F9C07_283"/>
<evidence type="ECO:0000313" key="1">
    <source>
        <dbReference type="EMBL" id="KAB8243897.1"/>
    </source>
</evidence>
<proteinExistence type="predicted"/>
<dbReference type="Proteomes" id="UP000325434">
    <property type="component" value="Unassembled WGS sequence"/>
</dbReference>
<reference evidence="1" key="1">
    <citation type="submission" date="2019-04" db="EMBL/GenBank/DDBJ databases">
        <title>Friends and foes A comparative genomics study of 23 Aspergillus species from section Flavi.</title>
        <authorList>
            <consortium name="DOE Joint Genome Institute"/>
            <person name="Kjaerbolling I."/>
            <person name="Vesth T."/>
            <person name="Frisvad J.C."/>
            <person name="Nybo J.L."/>
            <person name="Theobald S."/>
            <person name="Kildgaard S."/>
            <person name="Isbrandt T."/>
            <person name="Kuo A."/>
            <person name="Sato A."/>
            <person name="Lyhne E.K."/>
            <person name="Kogle M.E."/>
            <person name="Wiebenga A."/>
            <person name="Kun R.S."/>
            <person name="Lubbers R.J."/>
            <person name="Makela M.R."/>
            <person name="Barry K."/>
            <person name="Chovatia M."/>
            <person name="Clum A."/>
            <person name="Daum C."/>
            <person name="Haridas S."/>
            <person name="He G."/>
            <person name="LaButti K."/>
            <person name="Lipzen A."/>
            <person name="Mondo S."/>
            <person name="Riley R."/>
            <person name="Salamov A."/>
            <person name="Simmons B.A."/>
            <person name="Magnuson J.K."/>
            <person name="Henrissat B."/>
            <person name="Mortensen U.H."/>
            <person name="Larsen T.O."/>
            <person name="Devries R.P."/>
            <person name="Grigoriev I.V."/>
            <person name="Machida M."/>
            <person name="Baker S.E."/>
            <person name="Andersen M.R."/>
        </authorList>
    </citation>
    <scope>NUCLEOTIDE SEQUENCE [LARGE SCALE GENOMIC DNA]</scope>
    <source>
        <strain evidence="1">CBS 121.62</strain>
    </source>
</reference>
<dbReference type="AlphaFoldDB" id="A0A5N6GQ11"/>
<dbReference type="EMBL" id="ML734635">
    <property type="protein sequence ID" value="KAB8243897.1"/>
    <property type="molecule type" value="Genomic_DNA"/>
</dbReference>